<keyword evidence="1" id="KW-0548">Nucleotidyltransferase</keyword>
<sequence>MEKVRKSCGLSNGIEVGAEGTRGVKEIDIQAEWHFTGLYGSPYLKDQNLVWTLLKRLSHEGHFPWLVAGDFNEILYSFEKKGGFQGITKEWSCSEKR</sequence>
<name>A0A5B6VUU0_9ROSI</name>
<comment type="caution">
    <text evidence="1">The sequence shown here is derived from an EMBL/GenBank/DDBJ whole genome shotgun (WGS) entry which is preliminary data.</text>
</comment>
<reference evidence="2" key="1">
    <citation type="journal article" date="2019" name="Plant Biotechnol. J.">
        <title>Genome sequencing of the Australian wild diploid species Gossypium australe highlights disease resistance and delayed gland morphogenesis.</title>
        <authorList>
            <person name="Cai Y."/>
            <person name="Cai X."/>
            <person name="Wang Q."/>
            <person name="Wang P."/>
            <person name="Zhang Y."/>
            <person name="Cai C."/>
            <person name="Xu Y."/>
            <person name="Wang K."/>
            <person name="Zhou Z."/>
            <person name="Wang C."/>
            <person name="Geng S."/>
            <person name="Li B."/>
            <person name="Dong Q."/>
            <person name="Hou Y."/>
            <person name="Wang H."/>
            <person name="Ai P."/>
            <person name="Liu Z."/>
            <person name="Yi F."/>
            <person name="Sun M."/>
            <person name="An G."/>
            <person name="Cheng J."/>
            <person name="Zhang Y."/>
            <person name="Shi Q."/>
            <person name="Xie Y."/>
            <person name="Shi X."/>
            <person name="Chang Y."/>
            <person name="Huang F."/>
            <person name="Chen Y."/>
            <person name="Hong S."/>
            <person name="Mi L."/>
            <person name="Sun Q."/>
            <person name="Zhang L."/>
            <person name="Zhou B."/>
            <person name="Peng R."/>
            <person name="Zhang X."/>
            <person name="Liu F."/>
        </authorList>
    </citation>
    <scope>NUCLEOTIDE SEQUENCE [LARGE SCALE GENOMIC DNA]</scope>
    <source>
        <strain evidence="2">cv. PA1801</strain>
    </source>
</reference>
<organism evidence="1 2">
    <name type="scientific">Gossypium australe</name>
    <dbReference type="NCBI Taxonomy" id="47621"/>
    <lineage>
        <taxon>Eukaryota</taxon>
        <taxon>Viridiplantae</taxon>
        <taxon>Streptophyta</taxon>
        <taxon>Embryophyta</taxon>
        <taxon>Tracheophyta</taxon>
        <taxon>Spermatophyta</taxon>
        <taxon>Magnoliopsida</taxon>
        <taxon>eudicotyledons</taxon>
        <taxon>Gunneridae</taxon>
        <taxon>Pentapetalae</taxon>
        <taxon>rosids</taxon>
        <taxon>malvids</taxon>
        <taxon>Malvales</taxon>
        <taxon>Malvaceae</taxon>
        <taxon>Malvoideae</taxon>
        <taxon>Gossypium</taxon>
    </lineage>
</organism>
<keyword evidence="1" id="KW-0695">RNA-directed DNA polymerase</keyword>
<dbReference type="AlphaFoldDB" id="A0A5B6VUU0"/>
<evidence type="ECO:0000313" key="2">
    <source>
        <dbReference type="Proteomes" id="UP000325315"/>
    </source>
</evidence>
<accession>A0A5B6VUU0</accession>
<proteinExistence type="predicted"/>
<keyword evidence="1" id="KW-0808">Transferase</keyword>
<gene>
    <name evidence="1" type="ORF">EPI10_023261</name>
</gene>
<keyword evidence="2" id="KW-1185">Reference proteome</keyword>
<dbReference type="GO" id="GO:0003964">
    <property type="term" value="F:RNA-directed DNA polymerase activity"/>
    <property type="evidence" value="ECO:0007669"/>
    <property type="project" value="UniProtKB-KW"/>
</dbReference>
<dbReference type="InterPro" id="IPR036691">
    <property type="entry name" value="Endo/exonu/phosph_ase_sf"/>
</dbReference>
<dbReference type="OrthoDB" id="1001388at2759"/>
<evidence type="ECO:0000313" key="1">
    <source>
        <dbReference type="EMBL" id="KAA3472828.1"/>
    </source>
</evidence>
<dbReference type="SUPFAM" id="SSF56219">
    <property type="entry name" value="DNase I-like"/>
    <property type="match status" value="1"/>
</dbReference>
<dbReference type="EMBL" id="SMMG02000005">
    <property type="protein sequence ID" value="KAA3472828.1"/>
    <property type="molecule type" value="Genomic_DNA"/>
</dbReference>
<protein>
    <submittedName>
        <fullName evidence="1">Reverse transcriptase</fullName>
    </submittedName>
</protein>
<dbReference type="Proteomes" id="UP000325315">
    <property type="component" value="Unassembled WGS sequence"/>
</dbReference>